<accession>A0A3N0YB94</accession>
<reference evidence="1 2" key="1">
    <citation type="submission" date="2018-10" db="EMBL/GenBank/DDBJ databases">
        <title>Genome assembly for a Yunnan-Guizhou Plateau 3E fish, Anabarilius grahami (Regan), and its evolutionary and genetic applications.</title>
        <authorList>
            <person name="Jiang W."/>
        </authorList>
    </citation>
    <scope>NUCLEOTIDE SEQUENCE [LARGE SCALE GENOMIC DNA]</scope>
    <source>
        <strain evidence="1">AG-KIZ</strain>
        <tissue evidence="1">Muscle</tissue>
    </source>
</reference>
<gene>
    <name evidence="1" type="ORF">DPX16_5591</name>
</gene>
<protein>
    <submittedName>
        <fullName evidence="1">Uncharacterized protein</fullName>
    </submittedName>
</protein>
<evidence type="ECO:0000313" key="1">
    <source>
        <dbReference type="EMBL" id="ROL43038.1"/>
    </source>
</evidence>
<organism evidence="1 2">
    <name type="scientific">Anabarilius grahami</name>
    <name type="common">Kanglang fish</name>
    <name type="synonym">Barilius grahami</name>
    <dbReference type="NCBI Taxonomy" id="495550"/>
    <lineage>
        <taxon>Eukaryota</taxon>
        <taxon>Metazoa</taxon>
        <taxon>Chordata</taxon>
        <taxon>Craniata</taxon>
        <taxon>Vertebrata</taxon>
        <taxon>Euteleostomi</taxon>
        <taxon>Actinopterygii</taxon>
        <taxon>Neopterygii</taxon>
        <taxon>Teleostei</taxon>
        <taxon>Ostariophysi</taxon>
        <taxon>Cypriniformes</taxon>
        <taxon>Xenocyprididae</taxon>
        <taxon>Xenocypridinae</taxon>
        <taxon>Xenocypridinae incertae sedis</taxon>
        <taxon>Anabarilius</taxon>
    </lineage>
</organism>
<sequence>MCKCKSYLLASVRSAFRSLSRSAVNLARVSEGLGEIISLTLTRGEIWDDGLLWTRTKHPAREGPTHEQLLLDFWSLRAGRDKWGLVRDNKT</sequence>
<name>A0A3N0YB94_ANAGA</name>
<dbReference type="EMBL" id="RJVU01048958">
    <property type="protein sequence ID" value="ROL43038.1"/>
    <property type="molecule type" value="Genomic_DNA"/>
</dbReference>
<keyword evidence="2" id="KW-1185">Reference proteome</keyword>
<dbReference type="AlphaFoldDB" id="A0A3N0YB94"/>
<dbReference type="Proteomes" id="UP000281406">
    <property type="component" value="Unassembled WGS sequence"/>
</dbReference>
<evidence type="ECO:0000313" key="2">
    <source>
        <dbReference type="Proteomes" id="UP000281406"/>
    </source>
</evidence>
<proteinExistence type="predicted"/>
<comment type="caution">
    <text evidence="1">The sequence shown here is derived from an EMBL/GenBank/DDBJ whole genome shotgun (WGS) entry which is preliminary data.</text>
</comment>